<keyword evidence="1" id="KW-1133">Transmembrane helix</keyword>
<proteinExistence type="predicted"/>
<gene>
    <name evidence="2" type="ORF">QE210_00405</name>
</gene>
<keyword evidence="1" id="KW-0472">Membrane</keyword>
<keyword evidence="1" id="KW-0812">Transmembrane</keyword>
<reference evidence="2" key="1">
    <citation type="submission" date="2023-04" db="EMBL/GenBank/DDBJ databases">
        <title>Genome dynamics across the evolutionary transition to endosymbiosis.</title>
        <authorList>
            <person name="Siozios S."/>
            <person name="Nadal-Jimenez P."/>
            <person name="Azagi T."/>
            <person name="Sprong H."/>
            <person name="Frost C.L."/>
            <person name="Parratt S.R."/>
            <person name="Taylor G."/>
            <person name="Brettell L."/>
            <person name="Lew K.C."/>
            <person name="Croft L."/>
            <person name="King K.C."/>
            <person name="Brockhurst M.A."/>
            <person name="Hypsa V."/>
            <person name="Novakova E."/>
            <person name="Darby A.C."/>
            <person name="Hurst G.D.D."/>
        </authorList>
    </citation>
    <scope>NUCLEOTIDE SEQUENCE</scope>
    <source>
        <strain evidence="2">APv</strain>
    </source>
</reference>
<dbReference type="RefSeq" id="WP_280625102.1">
    <property type="nucleotide sequence ID" value="NZ_CP123504.1"/>
</dbReference>
<sequence>MNRTDNNQIEILFVVLGFLLLIGFAVWIKKIFEIPLDIAINTGIKIVIWIALISFIIWYFRSNFNVIKLTTPLMLSLLWCSFFPILDYKAGIQDNFPIKIEPEWYGTAFWQFIIFLAINGIGYGIIYYQNKRNNDYY</sequence>
<feature type="transmembrane region" description="Helical" evidence="1">
    <location>
        <begin position="72"/>
        <end position="88"/>
    </location>
</feature>
<feature type="transmembrane region" description="Helical" evidence="1">
    <location>
        <begin position="12"/>
        <end position="32"/>
    </location>
</feature>
<protein>
    <submittedName>
        <fullName evidence="2">Uncharacterized protein</fullName>
    </submittedName>
</protein>
<feature type="transmembrane region" description="Helical" evidence="1">
    <location>
        <begin position="38"/>
        <end position="60"/>
    </location>
</feature>
<name>A0AA95K5U7_9GAMM</name>
<evidence type="ECO:0000256" key="1">
    <source>
        <dbReference type="SAM" id="Phobius"/>
    </source>
</evidence>
<dbReference type="EMBL" id="CP123504">
    <property type="protein sequence ID" value="WGM01625.1"/>
    <property type="molecule type" value="Genomic_DNA"/>
</dbReference>
<dbReference type="AlphaFoldDB" id="A0AA95K5U7"/>
<evidence type="ECO:0000313" key="2">
    <source>
        <dbReference type="EMBL" id="WGM01625.1"/>
    </source>
</evidence>
<dbReference type="Proteomes" id="UP001177595">
    <property type="component" value="Chromosome"/>
</dbReference>
<feature type="transmembrane region" description="Helical" evidence="1">
    <location>
        <begin position="108"/>
        <end position="128"/>
    </location>
</feature>
<evidence type="ECO:0000313" key="3">
    <source>
        <dbReference type="Proteomes" id="UP001177595"/>
    </source>
</evidence>
<organism evidence="2 3">
    <name type="scientific">Arsenophonus nasoniae</name>
    <name type="common">son-killer infecting Nasonia vitripennis</name>
    <dbReference type="NCBI Taxonomy" id="638"/>
    <lineage>
        <taxon>Bacteria</taxon>
        <taxon>Pseudomonadati</taxon>
        <taxon>Pseudomonadota</taxon>
        <taxon>Gammaproteobacteria</taxon>
        <taxon>Enterobacterales</taxon>
        <taxon>Morganellaceae</taxon>
        <taxon>Arsenophonus</taxon>
    </lineage>
</organism>
<accession>A0AA95K5U7</accession>